<gene>
    <name evidence="1" type="ORF">C5Y98_27205</name>
</gene>
<organism evidence="1 2">
    <name type="scientific">Blastopirellula marina</name>
    <dbReference type="NCBI Taxonomy" id="124"/>
    <lineage>
        <taxon>Bacteria</taxon>
        <taxon>Pseudomonadati</taxon>
        <taxon>Planctomycetota</taxon>
        <taxon>Planctomycetia</taxon>
        <taxon>Pirellulales</taxon>
        <taxon>Pirellulaceae</taxon>
        <taxon>Blastopirellula</taxon>
    </lineage>
</organism>
<proteinExistence type="predicted"/>
<dbReference type="Gene3D" id="1.10.1740.10">
    <property type="match status" value="1"/>
</dbReference>
<sequence length="128" mass="14585">MEAFVMKSSSADLQLLDELFDSPALHWRRFVDRYAGTVIQVVQHCRQTQKWTLTSKEADEVVVNVFEQLAENNLAILRRFDTASSFTTFLTVASRRIVVQQLQDRGAEQRIQTALKDASSERLQIPGA</sequence>
<accession>A0A2S8F6L3</accession>
<name>A0A2S8F6L3_9BACT</name>
<protein>
    <recommendedName>
        <fullName evidence="3">RNA polymerase sigma-70 region 2 domain-containing protein</fullName>
    </recommendedName>
</protein>
<evidence type="ECO:0000313" key="2">
    <source>
        <dbReference type="Proteomes" id="UP000239388"/>
    </source>
</evidence>
<evidence type="ECO:0008006" key="3">
    <source>
        <dbReference type="Google" id="ProtNLM"/>
    </source>
</evidence>
<dbReference type="EMBL" id="PUIB01000027">
    <property type="protein sequence ID" value="PQO27783.1"/>
    <property type="molecule type" value="Genomic_DNA"/>
</dbReference>
<dbReference type="Proteomes" id="UP000239388">
    <property type="component" value="Unassembled WGS sequence"/>
</dbReference>
<dbReference type="AlphaFoldDB" id="A0A2S8F6L3"/>
<comment type="caution">
    <text evidence="1">The sequence shown here is derived from an EMBL/GenBank/DDBJ whole genome shotgun (WGS) entry which is preliminary data.</text>
</comment>
<reference evidence="1 2" key="1">
    <citation type="submission" date="2018-02" db="EMBL/GenBank/DDBJ databases">
        <title>Comparative genomes isolates from brazilian mangrove.</title>
        <authorList>
            <person name="Araujo J.E."/>
            <person name="Taketani R.G."/>
            <person name="Silva M.C.P."/>
            <person name="Loureco M.V."/>
            <person name="Andreote F.D."/>
        </authorList>
    </citation>
    <scope>NUCLEOTIDE SEQUENCE [LARGE SCALE GENOMIC DNA]</scope>
    <source>
        <strain evidence="1 2">NAP PRIS-MGV</strain>
    </source>
</reference>
<evidence type="ECO:0000313" key="1">
    <source>
        <dbReference type="EMBL" id="PQO27783.1"/>
    </source>
</evidence>